<dbReference type="SUPFAM" id="SSF52091">
    <property type="entry name" value="SpoIIaa-like"/>
    <property type="match status" value="1"/>
</dbReference>
<evidence type="ECO:0000313" key="1">
    <source>
        <dbReference type="EMBL" id="MBD3940499.1"/>
    </source>
</evidence>
<organism evidence="1 2">
    <name type="scientific">Microbacterium helvum</name>
    <dbReference type="NCBI Taxonomy" id="2773713"/>
    <lineage>
        <taxon>Bacteria</taxon>
        <taxon>Bacillati</taxon>
        <taxon>Actinomycetota</taxon>
        <taxon>Actinomycetes</taxon>
        <taxon>Micrococcales</taxon>
        <taxon>Microbacteriaceae</taxon>
        <taxon>Microbacterium</taxon>
    </lineage>
</organism>
<dbReference type="InterPro" id="IPR038396">
    <property type="entry name" value="SpoIIAA-like_sf"/>
</dbReference>
<dbReference type="EMBL" id="JACXZS010000001">
    <property type="protein sequence ID" value="MBD3940499.1"/>
    <property type="molecule type" value="Genomic_DNA"/>
</dbReference>
<gene>
    <name evidence="1" type="ORF">IF188_02140</name>
</gene>
<dbReference type="InterPro" id="IPR036513">
    <property type="entry name" value="STAS_dom_sf"/>
</dbReference>
<dbReference type="InterPro" id="IPR021866">
    <property type="entry name" value="SpoIIAA-like"/>
</dbReference>
<comment type="caution">
    <text evidence="1">The sequence shown here is derived from an EMBL/GenBank/DDBJ whole genome shotgun (WGS) entry which is preliminary data.</text>
</comment>
<dbReference type="Gene3D" id="3.40.50.10600">
    <property type="entry name" value="SpoIIaa-like domains"/>
    <property type="match status" value="1"/>
</dbReference>
<protein>
    <submittedName>
        <fullName evidence="1">STAS/SEC14 domain-containing protein</fullName>
    </submittedName>
</protein>
<keyword evidence="2" id="KW-1185">Reference proteome</keyword>
<dbReference type="Proteomes" id="UP000598426">
    <property type="component" value="Unassembled WGS sequence"/>
</dbReference>
<proteinExistence type="predicted"/>
<reference evidence="1 2" key="1">
    <citation type="submission" date="2020-09" db="EMBL/GenBank/DDBJ databases">
        <title>Isolation and identification of active actinomycetes.</title>
        <authorList>
            <person name="Li X."/>
        </authorList>
    </citation>
    <scope>NUCLEOTIDE SEQUENCE [LARGE SCALE GENOMIC DNA]</scope>
    <source>
        <strain evidence="1 2">NEAU-LLC</strain>
    </source>
</reference>
<dbReference type="Pfam" id="PF11964">
    <property type="entry name" value="SpoIIAA-like"/>
    <property type="match status" value="1"/>
</dbReference>
<accession>A0ABR8NJY9</accession>
<evidence type="ECO:0000313" key="2">
    <source>
        <dbReference type="Proteomes" id="UP000598426"/>
    </source>
</evidence>
<sequence>MTITAMTDLPSGTLGFHASGVVSAEDYRTALDPALRAALAQHRKVNLVYVLGDDFDRYTVGAMWQDVILEQMPHDMWGRVALVTDHSGLAETIHLLAFLFPGELRIFPLAKQSDAVDWAAGIATGQGSASSD</sequence>
<name>A0ABR8NJY9_9MICO</name>